<accession>A0ACD1G7W1</accession>
<keyword evidence="2" id="KW-1185">Reference proteome</keyword>
<evidence type="ECO:0000313" key="2">
    <source>
        <dbReference type="Proteomes" id="UP000249057"/>
    </source>
</evidence>
<proteinExistence type="predicted"/>
<evidence type="ECO:0000313" key="1">
    <source>
        <dbReference type="EMBL" id="RAH45336.1"/>
    </source>
</evidence>
<sequence>MKSLGLLDLKPSTSDASVPRPNPQFQPRSIANRDWLPETKPLWTKVSRKLLPSRNQTPLFPPETKNQSRDRVHRPMSQSRAERHERQRTGYPPAENSTNQANQLRRQKFGGCAWLGSRIQPSQPPLMQVLMQGTRNRVLQCLPSVASRTTHLPT</sequence>
<dbReference type="Proteomes" id="UP000249057">
    <property type="component" value="Unassembled WGS sequence"/>
</dbReference>
<name>A0ACD1G7W1_9EURO</name>
<organism evidence="1 2">
    <name type="scientific">Aspergillus brunneoviolaceus CBS 621.78</name>
    <dbReference type="NCBI Taxonomy" id="1450534"/>
    <lineage>
        <taxon>Eukaryota</taxon>
        <taxon>Fungi</taxon>
        <taxon>Dikarya</taxon>
        <taxon>Ascomycota</taxon>
        <taxon>Pezizomycotina</taxon>
        <taxon>Eurotiomycetes</taxon>
        <taxon>Eurotiomycetidae</taxon>
        <taxon>Eurotiales</taxon>
        <taxon>Aspergillaceae</taxon>
        <taxon>Aspergillus</taxon>
        <taxon>Aspergillus subgen. Circumdati</taxon>
    </lineage>
</organism>
<dbReference type="EMBL" id="KZ825346">
    <property type="protein sequence ID" value="RAH45336.1"/>
    <property type="molecule type" value="Genomic_DNA"/>
</dbReference>
<reference evidence="1" key="1">
    <citation type="submission" date="2018-02" db="EMBL/GenBank/DDBJ databases">
        <title>The genomes of Aspergillus section Nigri reveals drivers in fungal speciation.</title>
        <authorList>
            <consortium name="DOE Joint Genome Institute"/>
            <person name="Vesth T.C."/>
            <person name="Nybo J."/>
            <person name="Theobald S."/>
            <person name="Brandl J."/>
            <person name="Frisvad J.C."/>
            <person name="Nielsen K.F."/>
            <person name="Lyhne E.K."/>
            <person name="Kogle M.E."/>
            <person name="Kuo A."/>
            <person name="Riley R."/>
            <person name="Clum A."/>
            <person name="Nolan M."/>
            <person name="Lipzen A."/>
            <person name="Salamov A."/>
            <person name="Henrissat B."/>
            <person name="Wiebenga A."/>
            <person name="De vries R.P."/>
            <person name="Grigoriev I.V."/>
            <person name="Mortensen U.H."/>
            <person name="Andersen M.R."/>
            <person name="Baker S.E."/>
        </authorList>
    </citation>
    <scope>NUCLEOTIDE SEQUENCE</scope>
    <source>
        <strain evidence="1">CBS 621.78</strain>
    </source>
</reference>
<protein>
    <submittedName>
        <fullName evidence="1">Uncharacterized protein</fullName>
    </submittedName>
</protein>
<gene>
    <name evidence="1" type="ORF">BO95DRAFT_146805</name>
</gene>